<organism evidence="1 2">
    <name type="scientific">Asticcacaulis biprosthecium C19</name>
    <dbReference type="NCBI Taxonomy" id="715226"/>
    <lineage>
        <taxon>Bacteria</taxon>
        <taxon>Pseudomonadati</taxon>
        <taxon>Pseudomonadota</taxon>
        <taxon>Alphaproteobacteria</taxon>
        <taxon>Caulobacterales</taxon>
        <taxon>Caulobacteraceae</taxon>
        <taxon>Asticcacaulis</taxon>
    </lineage>
</organism>
<protein>
    <submittedName>
        <fullName evidence="1">Phage P2 GpU family protein</fullName>
    </submittedName>
</protein>
<evidence type="ECO:0000313" key="1">
    <source>
        <dbReference type="EMBL" id="EGF93096.1"/>
    </source>
</evidence>
<dbReference type="HOGENOM" id="CLU_102468_0_0_5"/>
<reference evidence="2" key="1">
    <citation type="submission" date="2011-03" db="EMBL/GenBank/DDBJ databases">
        <title>Draft genome sequence of Brevundimonas diminuta.</title>
        <authorList>
            <person name="Brown P.J.B."/>
            <person name="Buechlein A."/>
            <person name="Hemmerich C."/>
            <person name="Brun Y.V."/>
        </authorList>
    </citation>
    <scope>NUCLEOTIDE SEQUENCE [LARGE SCALE GENOMIC DNA]</scope>
    <source>
        <strain evidence="2">C19</strain>
    </source>
</reference>
<keyword evidence="2" id="KW-1185">Reference proteome</keyword>
<dbReference type="EMBL" id="GL883077">
    <property type="protein sequence ID" value="EGF93096.1"/>
    <property type="molecule type" value="Genomic_DNA"/>
</dbReference>
<dbReference type="AlphaFoldDB" id="F4QJB3"/>
<dbReference type="RefSeq" id="WP_006272284.1">
    <property type="nucleotide sequence ID" value="NZ_GL883077.1"/>
</dbReference>
<accession>F4QJB3</accession>
<dbReference type="Pfam" id="PF06995">
    <property type="entry name" value="Phage_P2_GpU"/>
    <property type="match status" value="1"/>
</dbReference>
<dbReference type="eggNOG" id="COG3499">
    <property type="taxonomic scope" value="Bacteria"/>
</dbReference>
<evidence type="ECO:0000313" key="2">
    <source>
        <dbReference type="Proteomes" id="UP000006512"/>
    </source>
</evidence>
<dbReference type="STRING" id="715226.ABI_15360"/>
<dbReference type="OrthoDB" id="1550902at2"/>
<proteinExistence type="predicted"/>
<gene>
    <name evidence="1" type="ORF">ABI_15360</name>
</gene>
<sequence>MHMMSLGMFIFEIGTLAYQELQRKTAWRHARGERFGALATAQYLGPGDDTISLPGVLYPGQIGDYSAISRLREMGNTGDAQLLCTGYGDVLGEWLILSLDETQSLFFEDGAPRKVAFTLELSRAPDSDVPPASPATVQPVTI</sequence>
<dbReference type="InterPro" id="IPR009734">
    <property type="entry name" value="Myoviridae_GpU"/>
</dbReference>
<dbReference type="InterPro" id="IPR016912">
    <property type="entry name" value="Phage_P2_GpU"/>
</dbReference>
<dbReference type="PIRSF" id="PIRSF029208">
    <property type="entry name" value="Phage_tail_GPU"/>
    <property type="match status" value="1"/>
</dbReference>
<dbReference type="Proteomes" id="UP000006512">
    <property type="component" value="Unassembled WGS sequence"/>
</dbReference>
<name>F4QJB3_9CAUL</name>